<gene>
    <name evidence="1" type="ORF">RRG08_002786</name>
</gene>
<dbReference type="EMBL" id="JAWDGP010007584">
    <property type="protein sequence ID" value="KAK3712456.1"/>
    <property type="molecule type" value="Genomic_DNA"/>
</dbReference>
<accession>A0AAE0XUI7</accession>
<dbReference type="AlphaFoldDB" id="A0AAE0XUI7"/>
<keyword evidence="2" id="KW-1185">Reference proteome</keyword>
<protein>
    <submittedName>
        <fullName evidence="1">Uncharacterized protein</fullName>
    </submittedName>
</protein>
<proteinExistence type="predicted"/>
<reference evidence="1" key="1">
    <citation type="journal article" date="2023" name="G3 (Bethesda)">
        <title>A reference genome for the long-term kleptoplast-retaining sea slug Elysia crispata morphotype clarki.</title>
        <authorList>
            <person name="Eastman K.E."/>
            <person name="Pendleton A.L."/>
            <person name="Shaikh M.A."/>
            <person name="Suttiyut T."/>
            <person name="Ogas R."/>
            <person name="Tomko P."/>
            <person name="Gavelis G."/>
            <person name="Widhalm J.R."/>
            <person name="Wisecaver J.H."/>
        </authorList>
    </citation>
    <scope>NUCLEOTIDE SEQUENCE</scope>
    <source>
        <strain evidence="1">ECLA1</strain>
    </source>
</reference>
<sequence length="66" mass="7425">MRQMRDSRRLTQATTVATVGSDITQNIHKPREAVCSRCLSLVDHASDERLTETHPGDHCGHGRRQT</sequence>
<organism evidence="1 2">
    <name type="scientific">Elysia crispata</name>
    <name type="common">lettuce slug</name>
    <dbReference type="NCBI Taxonomy" id="231223"/>
    <lineage>
        <taxon>Eukaryota</taxon>
        <taxon>Metazoa</taxon>
        <taxon>Spiralia</taxon>
        <taxon>Lophotrochozoa</taxon>
        <taxon>Mollusca</taxon>
        <taxon>Gastropoda</taxon>
        <taxon>Heterobranchia</taxon>
        <taxon>Euthyneura</taxon>
        <taxon>Panpulmonata</taxon>
        <taxon>Sacoglossa</taxon>
        <taxon>Placobranchoidea</taxon>
        <taxon>Plakobranchidae</taxon>
        <taxon>Elysia</taxon>
    </lineage>
</organism>
<dbReference type="Proteomes" id="UP001283361">
    <property type="component" value="Unassembled WGS sequence"/>
</dbReference>
<comment type="caution">
    <text evidence="1">The sequence shown here is derived from an EMBL/GenBank/DDBJ whole genome shotgun (WGS) entry which is preliminary data.</text>
</comment>
<name>A0AAE0XUI7_9GAST</name>
<evidence type="ECO:0000313" key="1">
    <source>
        <dbReference type="EMBL" id="KAK3712456.1"/>
    </source>
</evidence>
<evidence type="ECO:0000313" key="2">
    <source>
        <dbReference type="Proteomes" id="UP001283361"/>
    </source>
</evidence>